<evidence type="ECO:0000313" key="4">
    <source>
        <dbReference type="EMBL" id="ALS02730.1"/>
    </source>
</evidence>
<evidence type="ECO:0000256" key="1">
    <source>
        <dbReference type="SAM" id="Phobius"/>
    </source>
</evidence>
<evidence type="ECO:0000313" key="7">
    <source>
        <dbReference type="Proteomes" id="UP000183039"/>
    </source>
</evidence>
<dbReference type="Pfam" id="PF11797">
    <property type="entry name" value="WxLIP_HBD"/>
    <property type="match status" value="1"/>
</dbReference>
<organism evidence="5 7">
    <name type="scientific">Enterococcus silesiacus</name>
    <dbReference type="NCBI Taxonomy" id="332949"/>
    <lineage>
        <taxon>Bacteria</taxon>
        <taxon>Bacillati</taxon>
        <taxon>Bacillota</taxon>
        <taxon>Bacilli</taxon>
        <taxon>Lactobacillales</taxon>
        <taxon>Enterococcaceae</taxon>
        <taxon>Enterococcus</taxon>
    </lineage>
</organism>
<dbReference type="Proteomes" id="UP000065511">
    <property type="component" value="Chromosome"/>
</dbReference>
<sequence length="342" mass="38992">MMKKRIYVLFILLFILLFHPVKTFSEEKFTSSIKDFSYEILYPENQSDKNLGYYDLLMKPGEEQKIQLQLNNTSDQPMLVTINLNSAKTNGNGVIEYGPSTLAKDDSLKIDLSEIMKGPKEVTIPAKSSETVTFTVSLPLIRFDGYLAGGIQLKPVMKETKPQNDKNMIQNKFAFLIGVLISEQEVKEIKPELKLNTVSLKLKDGGYSVFVNISNLKGVFVENMTANVQITEKGKNITLFELKREHMRMAPNTMIDLPISLDNHRVKSNDYTANIQIKTENGGNWTWIKNFNLSKIEAKQINSQVADSENHTFPFWWLIIIFLPLLVGGYIILRKKISSKRS</sequence>
<protein>
    <submittedName>
        <fullName evidence="5">Uncharacterized protein</fullName>
    </submittedName>
</protein>
<name>A0A0S3KEK2_9ENTE</name>
<feature type="transmembrane region" description="Helical" evidence="1">
    <location>
        <begin position="315"/>
        <end position="333"/>
    </location>
</feature>
<keyword evidence="1" id="KW-1133">Transmembrane helix</keyword>
<dbReference type="OrthoDB" id="2148359at2"/>
<evidence type="ECO:0000313" key="5">
    <source>
        <dbReference type="EMBL" id="OJG89715.1"/>
    </source>
</evidence>
<dbReference type="InterPro" id="IPR010317">
    <property type="entry name" value="WxLIP_PGBD"/>
</dbReference>
<dbReference type="AlphaFoldDB" id="A0A0S3KEK2"/>
<gene>
    <name evidence="4" type="ORF">ATZ33_15500</name>
    <name evidence="5" type="ORF">RV15_GL001556</name>
</gene>
<dbReference type="Proteomes" id="UP000183039">
    <property type="component" value="Unassembled WGS sequence"/>
</dbReference>
<reference evidence="4 6" key="2">
    <citation type="submission" date="2015-12" db="EMBL/GenBank/DDBJ databases">
        <authorList>
            <person name="Lauer A."/>
            <person name="Humrighouse B."/>
            <person name="Loparev V."/>
            <person name="Shewmaker P.L."/>
            <person name="Whitney A.M."/>
            <person name="McLaughlin R.W."/>
        </authorList>
    </citation>
    <scope>NUCLEOTIDE SEQUENCE [LARGE SCALE GENOMIC DNA]</scope>
    <source>
        <strain evidence="4 6">LMG 23085</strain>
    </source>
</reference>
<dbReference type="InterPro" id="IPR021759">
    <property type="entry name" value="WxLIP_HBD"/>
</dbReference>
<evidence type="ECO:0000259" key="3">
    <source>
        <dbReference type="Pfam" id="PF11797"/>
    </source>
</evidence>
<dbReference type="KEGG" id="ess:ATZ33_15500"/>
<dbReference type="Pfam" id="PF06030">
    <property type="entry name" value="WxLIP_PGBD"/>
    <property type="match status" value="1"/>
</dbReference>
<dbReference type="EMBL" id="CP013614">
    <property type="protein sequence ID" value="ALS02730.1"/>
    <property type="molecule type" value="Genomic_DNA"/>
</dbReference>
<evidence type="ECO:0000259" key="2">
    <source>
        <dbReference type="Pfam" id="PF06030"/>
    </source>
</evidence>
<accession>A0A0S3KEK2</accession>
<keyword evidence="1" id="KW-0472">Membrane</keyword>
<proteinExistence type="predicted"/>
<keyword evidence="6" id="KW-1185">Reference proteome</keyword>
<keyword evidence="1" id="KW-0812">Transmembrane</keyword>
<dbReference type="EMBL" id="JXLC01000022">
    <property type="protein sequence ID" value="OJG89715.1"/>
    <property type="molecule type" value="Genomic_DNA"/>
</dbReference>
<reference evidence="5 7" key="1">
    <citation type="submission" date="2014-12" db="EMBL/GenBank/DDBJ databases">
        <title>Draft genome sequences of 29 type strains of Enterococci.</title>
        <authorList>
            <person name="Zhong Z."/>
            <person name="Sun Z."/>
            <person name="Liu W."/>
            <person name="Zhang W."/>
            <person name="Zhang H."/>
        </authorList>
    </citation>
    <scope>NUCLEOTIDE SEQUENCE [LARGE SCALE GENOMIC DNA]</scope>
    <source>
        <strain evidence="5 7">DSM 22801</strain>
    </source>
</reference>
<feature type="domain" description="WxL Interacting Protein peptidoglycan binding" evidence="2">
    <location>
        <begin position="36"/>
        <end position="154"/>
    </location>
</feature>
<evidence type="ECO:0000313" key="6">
    <source>
        <dbReference type="Proteomes" id="UP000065511"/>
    </source>
</evidence>
<feature type="domain" description="WxL Interacting Protein host binding" evidence="3">
    <location>
        <begin position="166"/>
        <end position="302"/>
    </location>
</feature>